<proteinExistence type="predicted"/>
<gene>
    <name evidence="3" type="ORF">E5139_02435</name>
</gene>
<reference evidence="3 4" key="2">
    <citation type="submission" date="2019-04" db="EMBL/GenBank/DDBJ databases">
        <authorList>
            <person name="Yang S."/>
            <person name="Wei W."/>
        </authorList>
    </citation>
    <scope>NUCLEOTIDE SEQUENCE [LARGE SCALE GENOMIC DNA]</scope>
    <source>
        <strain evidence="4">ZP60</strain>
    </source>
</reference>
<protein>
    <recommendedName>
        <fullName evidence="2">DUF7575 domain-containing protein</fullName>
    </recommendedName>
</protein>
<name>A0A4D6K9L0_9EURY</name>
<dbReference type="AlphaFoldDB" id="A0A4D6K9L0"/>
<accession>A0A4D6K9L0</accession>
<dbReference type="OMA" id="YCGRERD"/>
<sequence length="133" mass="14589">MVDADQKRPLLAAALAFLSPGLGHLYLREWIRALLWFTLAMLGVSILAPEATLPAATTPEAIWTASVEMTRALSWQARGALLAVSLLSVLDAYRIATEINAAAAIEEGQQCPYCGRERDEDLDFCHWCTAELE</sequence>
<dbReference type="InterPro" id="IPR055997">
    <property type="entry name" value="DUF7575"/>
</dbReference>
<evidence type="ECO:0000256" key="1">
    <source>
        <dbReference type="SAM" id="Phobius"/>
    </source>
</evidence>
<dbReference type="RefSeq" id="WP_015763981.1">
    <property type="nucleotide sequence ID" value="NZ_CP039375.1"/>
</dbReference>
<feature type="transmembrane region" description="Helical" evidence="1">
    <location>
        <begin position="33"/>
        <end position="53"/>
    </location>
</feature>
<keyword evidence="1" id="KW-0472">Membrane</keyword>
<keyword evidence="1" id="KW-1133">Transmembrane helix</keyword>
<keyword evidence="1" id="KW-0812">Transmembrane</keyword>
<organism evidence="3 4">
    <name type="scientific">Halomicrobium mukohataei</name>
    <dbReference type="NCBI Taxonomy" id="57705"/>
    <lineage>
        <taxon>Archaea</taxon>
        <taxon>Methanobacteriati</taxon>
        <taxon>Methanobacteriota</taxon>
        <taxon>Stenosarchaea group</taxon>
        <taxon>Halobacteria</taxon>
        <taxon>Halobacteriales</taxon>
        <taxon>Haloarculaceae</taxon>
        <taxon>Halomicrobium</taxon>
    </lineage>
</organism>
<evidence type="ECO:0000313" key="3">
    <source>
        <dbReference type="EMBL" id="QCD64550.1"/>
    </source>
</evidence>
<reference evidence="3 4" key="1">
    <citation type="submission" date="2019-04" db="EMBL/GenBank/DDBJ databases">
        <title>Complete genome sequence of Arthrobacter sp. ZXY-2 associated with effective atrazine degradation and salt adaptation.</title>
        <authorList>
            <person name="Zhao X."/>
        </authorList>
    </citation>
    <scope>NUCLEOTIDE SEQUENCE [LARGE SCALE GENOMIC DNA]</scope>
    <source>
        <strain evidence="4">ZP60</strain>
    </source>
</reference>
<dbReference type="KEGG" id="halz:E5139_02435"/>
<dbReference type="Proteomes" id="UP000297053">
    <property type="component" value="Chromosome"/>
</dbReference>
<dbReference type="Pfam" id="PF24460">
    <property type="entry name" value="DUF7575"/>
    <property type="match status" value="1"/>
</dbReference>
<feature type="domain" description="DUF7575" evidence="2">
    <location>
        <begin position="106"/>
        <end position="133"/>
    </location>
</feature>
<dbReference type="GeneID" id="42177758"/>
<evidence type="ECO:0000259" key="2">
    <source>
        <dbReference type="Pfam" id="PF24460"/>
    </source>
</evidence>
<dbReference type="EMBL" id="CP039375">
    <property type="protein sequence ID" value="QCD64550.1"/>
    <property type="molecule type" value="Genomic_DNA"/>
</dbReference>
<evidence type="ECO:0000313" key="4">
    <source>
        <dbReference type="Proteomes" id="UP000297053"/>
    </source>
</evidence>